<keyword evidence="2" id="KW-1185">Reference proteome</keyword>
<comment type="caution">
    <text evidence="1">The sequence shown here is derived from an EMBL/GenBank/DDBJ whole genome shotgun (WGS) entry which is preliminary data.</text>
</comment>
<sequence>MKKLFAIVVILGSMGIAQAQEFDFGLKAGANFSNLSDADNIDNRTGILAGAFVALKFNDNWAIQPELLYSQQGGDSDFGDVHVDYVNVPVILKYYLIGGLNLQVGPQFGFVVNDDFPAADDIESQIEANDFDMSAALGVGYDLPFGLRVDARYNLGLNDTFDGVDGKNKVISLALGYSFF</sequence>
<dbReference type="Proteomes" id="UP000356253">
    <property type="component" value="Unassembled WGS sequence"/>
</dbReference>
<gene>
    <name evidence="1" type="ORF">FVB9532_03081</name>
</gene>
<accession>A0AC61YBC0</accession>
<name>A0AC61YBC0_9FLAO</name>
<organism evidence="1 2">
    <name type="scientific">Mesonia oceanica</name>
    <dbReference type="NCBI Taxonomy" id="2687242"/>
    <lineage>
        <taxon>Bacteria</taxon>
        <taxon>Pseudomonadati</taxon>
        <taxon>Bacteroidota</taxon>
        <taxon>Flavobacteriia</taxon>
        <taxon>Flavobacteriales</taxon>
        <taxon>Flavobacteriaceae</taxon>
        <taxon>Mesonia</taxon>
    </lineage>
</organism>
<evidence type="ECO:0000313" key="1">
    <source>
        <dbReference type="EMBL" id="VVV01787.1"/>
    </source>
</evidence>
<evidence type="ECO:0000313" key="2">
    <source>
        <dbReference type="Proteomes" id="UP000356253"/>
    </source>
</evidence>
<reference evidence="1" key="1">
    <citation type="submission" date="2019-09" db="EMBL/GenBank/DDBJ databases">
        <authorList>
            <person name="Rodrigo-Torres L."/>
            <person name="Arahal R. D."/>
            <person name="Lucena T."/>
        </authorList>
    </citation>
    <scope>NUCLEOTIDE SEQUENCE</scope>
    <source>
        <strain evidence="1">ISS653</strain>
    </source>
</reference>
<dbReference type="EMBL" id="CABVMM010000012">
    <property type="protein sequence ID" value="VVV01787.1"/>
    <property type="molecule type" value="Genomic_DNA"/>
</dbReference>
<protein>
    <submittedName>
        <fullName evidence="1">Uncharacterized protein</fullName>
    </submittedName>
</protein>
<proteinExistence type="predicted"/>